<name>A0AAV4P683_CAEEX</name>
<protein>
    <submittedName>
        <fullName evidence="1">Uncharacterized protein</fullName>
    </submittedName>
</protein>
<dbReference type="Proteomes" id="UP001054945">
    <property type="component" value="Unassembled WGS sequence"/>
</dbReference>
<reference evidence="1 2" key="1">
    <citation type="submission" date="2021-06" db="EMBL/GenBank/DDBJ databases">
        <title>Caerostris extrusa draft genome.</title>
        <authorList>
            <person name="Kono N."/>
            <person name="Arakawa K."/>
        </authorList>
    </citation>
    <scope>NUCLEOTIDE SEQUENCE [LARGE SCALE GENOMIC DNA]</scope>
</reference>
<accession>A0AAV4P683</accession>
<organism evidence="1 2">
    <name type="scientific">Caerostris extrusa</name>
    <name type="common">Bark spider</name>
    <name type="synonym">Caerostris bankana</name>
    <dbReference type="NCBI Taxonomy" id="172846"/>
    <lineage>
        <taxon>Eukaryota</taxon>
        <taxon>Metazoa</taxon>
        <taxon>Ecdysozoa</taxon>
        <taxon>Arthropoda</taxon>
        <taxon>Chelicerata</taxon>
        <taxon>Arachnida</taxon>
        <taxon>Araneae</taxon>
        <taxon>Araneomorphae</taxon>
        <taxon>Entelegynae</taxon>
        <taxon>Araneoidea</taxon>
        <taxon>Araneidae</taxon>
        <taxon>Caerostris</taxon>
    </lineage>
</organism>
<dbReference type="EMBL" id="BPLR01021644">
    <property type="protein sequence ID" value="GIX92003.1"/>
    <property type="molecule type" value="Genomic_DNA"/>
</dbReference>
<comment type="caution">
    <text evidence="1">The sequence shown here is derived from an EMBL/GenBank/DDBJ whole genome shotgun (WGS) entry which is preliminary data.</text>
</comment>
<sequence>MIKILLEGECQIAALCILFENRHTISFRSTNFHKAKIFEGTNTTNVIKSESQFTIKDPTNSFKATFPSNKLPRFQPKDLINSGAFLPGEWQGKQSVSGDNKPRFKEWTNVGQMTGTLSSRQNLIKGSYRGRSSERDSCSNICLSVKHPPIQIPSLPCPEGWSKRFFLLGKCSSEFFTIPQSKIFEGTNVIKVLKSYENNRDFQLKIPQILLGQHFLDNKLLDSRPKDLINSGAFSPGRGRARSPYPGDNKLRFKEWTHVGRMTGTPSSRHNLIRGSDRGRSSVRVRCSNICLAVKHPPTQILSLPCPEGWSKRLFILWKWSFRTFHVCPLSTYLTCSIMSKSSQMSPIFNIII</sequence>
<evidence type="ECO:0000313" key="1">
    <source>
        <dbReference type="EMBL" id="GIX92003.1"/>
    </source>
</evidence>
<keyword evidence="2" id="KW-1185">Reference proteome</keyword>
<proteinExistence type="predicted"/>
<evidence type="ECO:0000313" key="2">
    <source>
        <dbReference type="Proteomes" id="UP001054945"/>
    </source>
</evidence>
<dbReference type="AlphaFoldDB" id="A0AAV4P683"/>
<gene>
    <name evidence="1" type="ORF">CEXT_599391</name>
</gene>